<keyword evidence="2" id="KW-1185">Reference proteome</keyword>
<dbReference type="EMBL" id="AUSU01004435">
    <property type="protein sequence ID" value="EPS65078.1"/>
    <property type="molecule type" value="Genomic_DNA"/>
</dbReference>
<dbReference type="SUPFAM" id="SSF56219">
    <property type="entry name" value="DNase I-like"/>
    <property type="match status" value="1"/>
</dbReference>
<dbReference type="PANTHER" id="PTHR33710">
    <property type="entry name" value="BNAC02G09200D PROTEIN"/>
    <property type="match status" value="1"/>
</dbReference>
<proteinExistence type="predicted"/>
<accession>S8DPR5</accession>
<protein>
    <recommendedName>
        <fullName evidence="3">Endonuclease/exonuclease/phosphatase domain-containing protein</fullName>
    </recommendedName>
</protein>
<dbReference type="PANTHER" id="PTHR33710:SF71">
    <property type="entry name" value="ENDONUCLEASE_EXONUCLEASE_PHOSPHATASE DOMAIN-CONTAINING PROTEIN"/>
    <property type="match status" value="1"/>
</dbReference>
<dbReference type="OrthoDB" id="1744525at2759"/>
<reference evidence="1 2" key="1">
    <citation type="journal article" date="2013" name="BMC Genomics">
        <title>The miniature genome of a carnivorous plant Genlisea aurea contains a low number of genes and short non-coding sequences.</title>
        <authorList>
            <person name="Leushkin E.V."/>
            <person name="Sutormin R.A."/>
            <person name="Nabieva E.R."/>
            <person name="Penin A.A."/>
            <person name="Kondrashov A.S."/>
            <person name="Logacheva M.D."/>
        </authorList>
    </citation>
    <scope>NUCLEOTIDE SEQUENCE [LARGE SCALE GENOMIC DNA]</scope>
</reference>
<sequence>MDCGLSDLGFIGFPYTWSNKRQQPATVRARLDRALSSDSWNILFPNATVRHLSFGGSDHSPILIQKDFQGSLGHVPRSRRFRFEAYWAEIPGCEESIREGWTMVHRRQSPMIGRLGRTRISLLKWQKRTLGSVKAAINRIEDEIALLAQEVISESNWNREKDLKVELNSLLKLEETYWRQRSKSHWFINGDRNTAFFHAHASRRRSMNRIGSLRNDEEQLLSTENELQAGITTHFRSMFTSSDPEAEATQAVLSSIPTRLTSSMLRELSMPFTMLEIEQAVKVKQEVSAIVLRLLNEGLMEEGLNHTHIVLIPK</sequence>
<gene>
    <name evidence="1" type="ORF">M569_09701</name>
</gene>
<comment type="caution">
    <text evidence="1">The sequence shown here is derived from an EMBL/GenBank/DDBJ whole genome shotgun (WGS) entry which is preliminary data.</text>
</comment>
<organism evidence="1 2">
    <name type="scientific">Genlisea aurea</name>
    <dbReference type="NCBI Taxonomy" id="192259"/>
    <lineage>
        <taxon>Eukaryota</taxon>
        <taxon>Viridiplantae</taxon>
        <taxon>Streptophyta</taxon>
        <taxon>Embryophyta</taxon>
        <taxon>Tracheophyta</taxon>
        <taxon>Spermatophyta</taxon>
        <taxon>Magnoliopsida</taxon>
        <taxon>eudicotyledons</taxon>
        <taxon>Gunneridae</taxon>
        <taxon>Pentapetalae</taxon>
        <taxon>asterids</taxon>
        <taxon>lamiids</taxon>
        <taxon>Lamiales</taxon>
        <taxon>Lentibulariaceae</taxon>
        <taxon>Genlisea</taxon>
    </lineage>
</organism>
<feature type="non-terminal residue" evidence="1">
    <location>
        <position position="314"/>
    </location>
</feature>
<dbReference type="Gene3D" id="3.60.10.10">
    <property type="entry name" value="Endonuclease/exonuclease/phosphatase"/>
    <property type="match status" value="1"/>
</dbReference>
<dbReference type="Proteomes" id="UP000015453">
    <property type="component" value="Unassembled WGS sequence"/>
</dbReference>
<name>S8DPR5_9LAMI</name>
<dbReference type="AlphaFoldDB" id="S8DPR5"/>
<evidence type="ECO:0008006" key="3">
    <source>
        <dbReference type="Google" id="ProtNLM"/>
    </source>
</evidence>
<dbReference type="InterPro" id="IPR036691">
    <property type="entry name" value="Endo/exonu/phosph_ase_sf"/>
</dbReference>
<evidence type="ECO:0000313" key="2">
    <source>
        <dbReference type="Proteomes" id="UP000015453"/>
    </source>
</evidence>
<evidence type="ECO:0000313" key="1">
    <source>
        <dbReference type="EMBL" id="EPS65078.1"/>
    </source>
</evidence>